<feature type="chain" id="PRO_5041962876" description="Gnk2-homologous domain-containing protein" evidence="3">
    <location>
        <begin position="25"/>
        <end position="251"/>
    </location>
</feature>
<gene>
    <name evidence="5" type="ORF">QVD17_17911</name>
</gene>
<dbReference type="EMBL" id="JAUHHV010000005">
    <property type="protein sequence ID" value="KAK1422625.1"/>
    <property type="molecule type" value="Genomic_DNA"/>
</dbReference>
<comment type="caution">
    <text evidence="5">The sequence shown here is derived from an EMBL/GenBank/DDBJ whole genome shotgun (WGS) entry which is preliminary data.</text>
</comment>
<dbReference type="InterPro" id="IPR002902">
    <property type="entry name" value="GNK2"/>
</dbReference>
<evidence type="ECO:0000259" key="4">
    <source>
        <dbReference type="PROSITE" id="PS51473"/>
    </source>
</evidence>
<keyword evidence="1 3" id="KW-0732">Signal</keyword>
<proteinExistence type="predicted"/>
<feature type="domain" description="Gnk2-homologous" evidence="4">
    <location>
        <begin position="140"/>
        <end position="248"/>
    </location>
</feature>
<dbReference type="PROSITE" id="PS51473">
    <property type="entry name" value="GNK2"/>
    <property type="match status" value="2"/>
</dbReference>
<keyword evidence="2" id="KW-0677">Repeat</keyword>
<evidence type="ECO:0000256" key="1">
    <source>
        <dbReference type="ARBA" id="ARBA00022729"/>
    </source>
</evidence>
<evidence type="ECO:0000256" key="2">
    <source>
        <dbReference type="ARBA" id="ARBA00022737"/>
    </source>
</evidence>
<dbReference type="Gene3D" id="3.30.430.20">
    <property type="entry name" value="Gnk2 domain, C-X8-C-X2-C motif"/>
    <property type="match status" value="2"/>
</dbReference>
<keyword evidence="6" id="KW-1185">Reference proteome</keyword>
<accession>A0AAD8NNG8</accession>
<dbReference type="Proteomes" id="UP001229421">
    <property type="component" value="Unassembled WGS sequence"/>
</dbReference>
<evidence type="ECO:0000313" key="6">
    <source>
        <dbReference type="Proteomes" id="UP001229421"/>
    </source>
</evidence>
<dbReference type="AlphaFoldDB" id="A0AAD8NNG8"/>
<dbReference type="PANTHER" id="PTHR32099">
    <property type="entry name" value="CYSTEINE-RICH REPEAT SECRETORY PROTEIN"/>
    <property type="match status" value="1"/>
</dbReference>
<dbReference type="PANTHER" id="PTHR32099:SF51">
    <property type="entry name" value="CYSTEINE-RICH RECEPTOR-LIKE PROTEIN KINASE 25 ISOFORM X1"/>
    <property type="match status" value="1"/>
</dbReference>
<name>A0AAD8NNG8_TARER</name>
<dbReference type="InterPro" id="IPR038408">
    <property type="entry name" value="GNK2_sf"/>
</dbReference>
<protein>
    <recommendedName>
        <fullName evidence="4">Gnk2-homologous domain-containing protein</fullName>
    </recommendedName>
</protein>
<evidence type="ECO:0000313" key="5">
    <source>
        <dbReference type="EMBL" id="KAK1422625.1"/>
    </source>
</evidence>
<dbReference type="CDD" id="cd23509">
    <property type="entry name" value="Gnk2-like"/>
    <property type="match status" value="2"/>
</dbReference>
<dbReference type="Pfam" id="PF01657">
    <property type="entry name" value="Stress-antifung"/>
    <property type="match status" value="1"/>
</dbReference>
<evidence type="ECO:0000256" key="3">
    <source>
        <dbReference type="SAM" id="SignalP"/>
    </source>
</evidence>
<sequence>MKSILVFLFLLQAIILNLVSRSRSEPLNSDIFRCRKDTGNFPSKGGYQQDLSKALKRLDDVVKLSYFKFNYYGNTLGGLLAAATCPAYIKAKACASCVNSTIPQLVQKCPQQKQALAWTRKCMVQYAPNATELYNMNWFIAHEASENKTKEVLGLKNALAKLADNDNLVYEAAMNTDGGRYAYGNEAYGLGLVVHMVMQCAHHDSLPSGDCRTCLLLVIGEMKSCCSRAIAAAVFNPRCFVRYAHTDFRTS</sequence>
<reference evidence="5" key="1">
    <citation type="journal article" date="2023" name="bioRxiv">
        <title>Improved chromosome-level genome assembly for marigold (Tagetes erecta).</title>
        <authorList>
            <person name="Jiang F."/>
            <person name="Yuan L."/>
            <person name="Wang S."/>
            <person name="Wang H."/>
            <person name="Xu D."/>
            <person name="Wang A."/>
            <person name="Fan W."/>
        </authorList>
    </citation>
    <scope>NUCLEOTIDE SEQUENCE</scope>
    <source>
        <strain evidence="5">WSJ</strain>
        <tissue evidence="5">Leaf</tissue>
    </source>
</reference>
<feature type="signal peptide" evidence="3">
    <location>
        <begin position="1"/>
        <end position="24"/>
    </location>
</feature>
<organism evidence="5 6">
    <name type="scientific">Tagetes erecta</name>
    <name type="common">African marigold</name>
    <dbReference type="NCBI Taxonomy" id="13708"/>
    <lineage>
        <taxon>Eukaryota</taxon>
        <taxon>Viridiplantae</taxon>
        <taxon>Streptophyta</taxon>
        <taxon>Embryophyta</taxon>
        <taxon>Tracheophyta</taxon>
        <taxon>Spermatophyta</taxon>
        <taxon>Magnoliopsida</taxon>
        <taxon>eudicotyledons</taxon>
        <taxon>Gunneridae</taxon>
        <taxon>Pentapetalae</taxon>
        <taxon>asterids</taxon>
        <taxon>campanulids</taxon>
        <taxon>Asterales</taxon>
        <taxon>Asteraceae</taxon>
        <taxon>Asteroideae</taxon>
        <taxon>Heliantheae alliance</taxon>
        <taxon>Tageteae</taxon>
        <taxon>Tagetes</taxon>
    </lineage>
</organism>
<feature type="domain" description="Gnk2-homologous" evidence="4">
    <location>
        <begin position="29"/>
        <end position="131"/>
    </location>
</feature>